<accession>A0A830EQW0</accession>
<reference evidence="2 3" key="1">
    <citation type="journal article" date="2019" name="Int. J. Syst. Evol. Microbiol.">
        <title>The Global Catalogue of Microorganisms (GCM) 10K type strain sequencing project: providing services to taxonomists for standard genome sequencing and annotation.</title>
        <authorList>
            <consortium name="The Broad Institute Genomics Platform"/>
            <consortium name="The Broad Institute Genome Sequencing Center for Infectious Disease"/>
            <person name="Wu L."/>
            <person name="Ma J."/>
        </authorList>
    </citation>
    <scope>NUCLEOTIDE SEQUENCE [LARGE SCALE GENOMIC DNA]</scope>
    <source>
        <strain evidence="2 3">JCM 19585</strain>
    </source>
</reference>
<keyword evidence="3" id="KW-1185">Reference proteome</keyword>
<proteinExistence type="predicted"/>
<name>A0A830EQW0_9EURY</name>
<evidence type="ECO:0000313" key="3">
    <source>
        <dbReference type="Proteomes" id="UP000628840"/>
    </source>
</evidence>
<dbReference type="Gene3D" id="2.60.40.10">
    <property type="entry name" value="Immunoglobulins"/>
    <property type="match status" value="2"/>
</dbReference>
<dbReference type="InterPro" id="IPR013783">
    <property type="entry name" value="Ig-like_fold"/>
</dbReference>
<evidence type="ECO:0000256" key="1">
    <source>
        <dbReference type="SAM" id="Phobius"/>
    </source>
</evidence>
<keyword evidence="1" id="KW-0812">Transmembrane</keyword>
<sequence>MRTRALTLVLLLVCASVAGVGVGADAARASHTSTITQTTTLSLTPETAGEITATVRYDVPESVTALSVTVPSSQRVTATSGFTHTSANSYEWDGETGSPSITLRVPANRTFTGSRALDTVRERDGGVTVTGPHSARTEGVVNAPGRDGMAVTASRDGGVRSRTADAADGAASDDGGYSFVDTGAWAITPIPQFGTHWSWRGVEHVGLERRTAVDGSGVAGNAMAYLGPHETYERRAHGQRLRLVVPAAASLRESPESVLDALADASGAMTGGARDAEVRIVAAPTSVNWGPSGLEYGGSDAWVRADSRLDAPENVWLHEYVHTRQAYTPTNATKWTLEGGAEYYAGLLTLQQGRITYEEFRSYLARGTRDPYAGAVLAEPTTWRGLANYLKGALVVGTLDRRIRTATDAEHSFDTVLAHMNADDDRVTQAEFLDAVAAAGDSATRDAAARYTGTDAAPEAWSYAAHERAFGESPPRMAFALDGDALAAHGPWRNASLDVATGTTTLATGETLVLNATVTNHGEHAGAYEATLRRNGTVVAEAGGRLDGGASTRVSLDATLTEADDYVLDLGYREIEIEVARPATPVVRSLSLNRSAVNASQPVGVTVEVANPSSHPANATYAITVDGRRTGTWTPYLAPNESVTGTFTVTFESGGTHTVRVGERNATVEVSGGALVPGVPGFGPVTGVLGVLIGVVLAMATRRRWRD</sequence>
<keyword evidence="1" id="KW-0472">Membrane</keyword>
<dbReference type="Proteomes" id="UP000628840">
    <property type="component" value="Unassembled WGS sequence"/>
</dbReference>
<dbReference type="RefSeq" id="WP_188876437.1">
    <property type="nucleotide sequence ID" value="NZ_BMPF01000001.1"/>
</dbReference>
<dbReference type="AlphaFoldDB" id="A0A830EQW0"/>
<evidence type="ECO:0008006" key="4">
    <source>
        <dbReference type="Google" id="ProtNLM"/>
    </source>
</evidence>
<gene>
    <name evidence="2" type="ORF">GCM10009037_00650</name>
</gene>
<evidence type="ECO:0000313" key="2">
    <source>
        <dbReference type="EMBL" id="GGL21232.1"/>
    </source>
</evidence>
<feature type="transmembrane region" description="Helical" evidence="1">
    <location>
        <begin position="681"/>
        <end position="700"/>
    </location>
</feature>
<protein>
    <recommendedName>
        <fullName evidence="4">CARDB protein</fullName>
    </recommendedName>
</protein>
<dbReference type="EMBL" id="BMPF01000001">
    <property type="protein sequence ID" value="GGL21232.1"/>
    <property type="molecule type" value="Genomic_DNA"/>
</dbReference>
<keyword evidence="1" id="KW-1133">Transmembrane helix</keyword>
<comment type="caution">
    <text evidence="2">The sequence shown here is derived from an EMBL/GenBank/DDBJ whole genome shotgun (WGS) entry which is preliminary data.</text>
</comment>
<organism evidence="2 3">
    <name type="scientific">Halarchaeum grantii</name>
    <dbReference type="NCBI Taxonomy" id="1193105"/>
    <lineage>
        <taxon>Archaea</taxon>
        <taxon>Methanobacteriati</taxon>
        <taxon>Methanobacteriota</taxon>
        <taxon>Stenosarchaea group</taxon>
        <taxon>Halobacteria</taxon>
        <taxon>Halobacteriales</taxon>
        <taxon>Halobacteriaceae</taxon>
    </lineage>
</organism>
<dbReference type="OrthoDB" id="271491at2157"/>